<evidence type="ECO:0000313" key="3">
    <source>
        <dbReference type="Proteomes" id="UP000045285"/>
    </source>
</evidence>
<evidence type="ECO:0000256" key="1">
    <source>
        <dbReference type="SAM" id="MobiDB-lite"/>
    </source>
</evidence>
<feature type="region of interest" description="Disordered" evidence="1">
    <location>
        <begin position="49"/>
        <end position="85"/>
    </location>
</feature>
<gene>
    <name evidence="2" type="ORF">MPL3356_30168</name>
</gene>
<feature type="region of interest" description="Disordered" evidence="1">
    <location>
        <begin position="1"/>
        <end position="24"/>
    </location>
</feature>
<dbReference type="EMBL" id="CCMZ01000023">
    <property type="protein sequence ID" value="CDX19452.1"/>
    <property type="molecule type" value="Genomic_DNA"/>
</dbReference>
<keyword evidence="3" id="KW-1185">Reference proteome</keyword>
<dbReference type="Proteomes" id="UP000045285">
    <property type="component" value="Unassembled WGS sequence"/>
</dbReference>
<protein>
    <submittedName>
        <fullName evidence="2">Uncharacterized protein</fullName>
    </submittedName>
</protein>
<name>A0A090DXG4_MESPL</name>
<evidence type="ECO:0000313" key="2">
    <source>
        <dbReference type="EMBL" id="CDX19452.1"/>
    </source>
</evidence>
<organism evidence="2 3">
    <name type="scientific">Mesorhizobium plurifarium</name>
    <dbReference type="NCBI Taxonomy" id="69974"/>
    <lineage>
        <taxon>Bacteria</taxon>
        <taxon>Pseudomonadati</taxon>
        <taxon>Pseudomonadota</taxon>
        <taxon>Alphaproteobacteria</taxon>
        <taxon>Hyphomicrobiales</taxon>
        <taxon>Phyllobacteriaceae</taxon>
        <taxon>Mesorhizobium</taxon>
    </lineage>
</organism>
<proteinExistence type="predicted"/>
<feature type="compositionally biased region" description="Basic and acidic residues" evidence="1">
    <location>
        <begin position="75"/>
        <end position="85"/>
    </location>
</feature>
<accession>A0A090DXG4</accession>
<sequence>MSAMPIVNVSAAPHRPAGHFSPYSDGEKGLGRALGGIKQRLVIGETVDESAPSPRHYTGRGCRQAGEGQRLRPKRISEAEHRSST</sequence>
<reference evidence="3" key="1">
    <citation type="submission" date="2014-08" db="EMBL/GenBank/DDBJ databases">
        <authorList>
            <person name="Moulin L."/>
        </authorList>
    </citation>
    <scope>NUCLEOTIDE SEQUENCE [LARGE SCALE GENOMIC DNA]</scope>
</reference>
<dbReference type="AlphaFoldDB" id="A0A090DXG4"/>